<dbReference type="EMBL" id="FWXH01000024">
    <property type="protein sequence ID" value="SMC28363.1"/>
    <property type="molecule type" value="Genomic_DNA"/>
</dbReference>
<dbReference type="InterPro" id="IPR000182">
    <property type="entry name" value="GNAT_dom"/>
</dbReference>
<dbReference type="RefSeq" id="WP_084117494.1">
    <property type="nucleotide sequence ID" value="NZ_FWXH01000024.1"/>
</dbReference>
<evidence type="ECO:0000259" key="1">
    <source>
        <dbReference type="PROSITE" id="PS51186"/>
    </source>
</evidence>
<keyword evidence="2" id="KW-0808">Transferase</keyword>
<dbReference type="SUPFAM" id="SSF55729">
    <property type="entry name" value="Acyl-CoA N-acyltransferases (Nat)"/>
    <property type="match status" value="1"/>
</dbReference>
<protein>
    <submittedName>
        <fullName evidence="2">Protein N-acetyltransferase, RimJ/RimL family</fullName>
    </submittedName>
</protein>
<evidence type="ECO:0000313" key="2">
    <source>
        <dbReference type="EMBL" id="SMC28363.1"/>
    </source>
</evidence>
<reference evidence="2 3" key="1">
    <citation type="submission" date="2017-04" db="EMBL/GenBank/DDBJ databases">
        <authorList>
            <person name="Afonso C.L."/>
            <person name="Miller P.J."/>
            <person name="Scott M.A."/>
            <person name="Spackman E."/>
            <person name="Goraichik I."/>
            <person name="Dimitrov K.M."/>
            <person name="Suarez D.L."/>
            <person name="Swayne D.E."/>
        </authorList>
    </citation>
    <scope>NUCLEOTIDE SEQUENCE [LARGE SCALE GENOMIC DNA]</scope>
    <source>
        <strain evidence="2 3">DSM 12555</strain>
    </source>
</reference>
<dbReference type="Proteomes" id="UP000192468">
    <property type="component" value="Unassembled WGS sequence"/>
</dbReference>
<dbReference type="CDD" id="cd04301">
    <property type="entry name" value="NAT_SF"/>
    <property type="match status" value="1"/>
</dbReference>
<dbReference type="OrthoDB" id="7863753at2"/>
<accession>A0A1W1XWP6</accession>
<sequence>MNLKLTKKNENMAVNTINHRLETERLTLVPLQSQQLSLALEDYARMQTDLGLSVINTMLDEEMEYAMKVRLRKVLEDADNYLWLTNWAIIHKDKKQIIGFIILKGCPNEFGEVIVGYGIEESHQRKGYATEALKALIQWIFKNPKALFVIADTEKTNMPSHKLLEKLGAVKYKETDEIVWWRIKKQNFVV</sequence>
<dbReference type="InterPro" id="IPR016181">
    <property type="entry name" value="Acyl_CoA_acyltransferase"/>
</dbReference>
<keyword evidence="3" id="KW-1185">Reference proteome</keyword>
<dbReference type="PANTHER" id="PTHR43792">
    <property type="entry name" value="GNAT FAMILY, PUTATIVE (AFU_ORTHOLOGUE AFUA_3G00765)-RELATED-RELATED"/>
    <property type="match status" value="1"/>
</dbReference>
<organism evidence="2 3">
    <name type="scientific">Clostridium acidisoli DSM 12555</name>
    <dbReference type="NCBI Taxonomy" id="1121291"/>
    <lineage>
        <taxon>Bacteria</taxon>
        <taxon>Bacillati</taxon>
        <taxon>Bacillota</taxon>
        <taxon>Clostridia</taxon>
        <taxon>Eubacteriales</taxon>
        <taxon>Clostridiaceae</taxon>
        <taxon>Clostridium</taxon>
    </lineage>
</organism>
<proteinExistence type="predicted"/>
<dbReference type="InterPro" id="IPR051531">
    <property type="entry name" value="N-acetyltransferase"/>
</dbReference>
<name>A0A1W1XWP6_9CLOT</name>
<dbReference type="AlphaFoldDB" id="A0A1W1XWP6"/>
<dbReference type="GO" id="GO:0016747">
    <property type="term" value="F:acyltransferase activity, transferring groups other than amino-acyl groups"/>
    <property type="evidence" value="ECO:0007669"/>
    <property type="project" value="InterPro"/>
</dbReference>
<dbReference type="PANTHER" id="PTHR43792:SF13">
    <property type="entry name" value="ACETYLTRANSFERASE"/>
    <property type="match status" value="1"/>
</dbReference>
<feature type="domain" description="N-acetyltransferase" evidence="1">
    <location>
        <begin position="26"/>
        <end position="186"/>
    </location>
</feature>
<dbReference type="Gene3D" id="3.40.630.30">
    <property type="match status" value="1"/>
</dbReference>
<gene>
    <name evidence="2" type="ORF">SAMN02745134_03495</name>
</gene>
<dbReference type="Pfam" id="PF13302">
    <property type="entry name" value="Acetyltransf_3"/>
    <property type="match status" value="1"/>
</dbReference>
<dbReference type="STRING" id="1121291.SAMN02745134_03495"/>
<evidence type="ECO:0000313" key="3">
    <source>
        <dbReference type="Proteomes" id="UP000192468"/>
    </source>
</evidence>
<dbReference type="PROSITE" id="PS51186">
    <property type="entry name" value="GNAT"/>
    <property type="match status" value="1"/>
</dbReference>